<name>A0A023C013_9FLAO</name>
<dbReference type="OrthoDB" id="945117at2"/>
<dbReference type="EMBL" id="AQRA01000001">
    <property type="protein sequence ID" value="EZH75539.1"/>
    <property type="molecule type" value="Genomic_DNA"/>
</dbReference>
<dbReference type="Gene3D" id="2.40.160.20">
    <property type="match status" value="1"/>
</dbReference>
<keyword evidence="5" id="KW-1185">Reference proteome</keyword>
<feature type="domain" description="Outer membrane protein beta-barrel" evidence="3">
    <location>
        <begin position="30"/>
        <end position="124"/>
    </location>
</feature>
<dbReference type="InterPro" id="IPR011250">
    <property type="entry name" value="OMP/PagP_B-barrel"/>
</dbReference>
<gene>
    <name evidence="4" type="ORF">ATO12_01790</name>
</gene>
<protein>
    <recommendedName>
        <fullName evidence="3">Outer membrane protein beta-barrel domain-containing protein</fullName>
    </recommendedName>
</protein>
<comment type="caution">
    <text evidence="4">The sequence shown here is derived from an EMBL/GenBank/DDBJ whole genome shotgun (WGS) entry which is preliminary data.</text>
</comment>
<evidence type="ECO:0000256" key="2">
    <source>
        <dbReference type="SAM" id="SignalP"/>
    </source>
</evidence>
<dbReference type="STRING" id="1317122.ATO12_01790"/>
<evidence type="ECO:0000313" key="4">
    <source>
        <dbReference type="EMBL" id="EZH75539.1"/>
    </source>
</evidence>
<reference evidence="4 5" key="1">
    <citation type="submission" date="2014-04" db="EMBL/GenBank/DDBJ databases">
        <title>Aquimarina sp. 22II-S11-z7 Genome Sequencing.</title>
        <authorList>
            <person name="Lai Q."/>
        </authorList>
    </citation>
    <scope>NUCLEOTIDE SEQUENCE [LARGE SCALE GENOMIC DNA]</scope>
    <source>
        <strain evidence="4 5">22II-S11-z7</strain>
    </source>
</reference>
<dbReference type="Proteomes" id="UP000023541">
    <property type="component" value="Unassembled WGS sequence"/>
</dbReference>
<proteinExistence type="predicted"/>
<evidence type="ECO:0000313" key="5">
    <source>
        <dbReference type="Proteomes" id="UP000023541"/>
    </source>
</evidence>
<dbReference type="Pfam" id="PF13505">
    <property type="entry name" value="OMP_b-brl"/>
    <property type="match status" value="1"/>
</dbReference>
<dbReference type="InterPro" id="IPR027385">
    <property type="entry name" value="Beta-barrel_OMP"/>
</dbReference>
<keyword evidence="1 2" id="KW-0732">Signal</keyword>
<feature type="chain" id="PRO_5001512121" description="Outer membrane protein beta-barrel domain-containing protein" evidence="2">
    <location>
        <begin position="20"/>
        <end position="177"/>
    </location>
</feature>
<accession>A0A023C013</accession>
<sequence>MKKTVLITLAILSFVFANAQNNGQTTKGKWLIEANTNFGAASASNTSIQFTSFSDNGGSTFNIGAEVGYFIMDDLSLKAGLGYGSVDKGGDSESFDSFSYKIGAKYYIIGVIPVQIDYNGASTDLNQDPSYFGVQGGYAFFLGDKVSIEPGLRYNFSLDDRFHKDAFQLNIGFVIHL</sequence>
<dbReference type="SUPFAM" id="SSF56925">
    <property type="entry name" value="OMPA-like"/>
    <property type="match status" value="1"/>
</dbReference>
<evidence type="ECO:0000256" key="1">
    <source>
        <dbReference type="ARBA" id="ARBA00022729"/>
    </source>
</evidence>
<organism evidence="4 5">
    <name type="scientific">Aquimarina atlantica</name>
    <dbReference type="NCBI Taxonomy" id="1317122"/>
    <lineage>
        <taxon>Bacteria</taxon>
        <taxon>Pseudomonadati</taxon>
        <taxon>Bacteroidota</taxon>
        <taxon>Flavobacteriia</taxon>
        <taxon>Flavobacteriales</taxon>
        <taxon>Flavobacteriaceae</taxon>
        <taxon>Aquimarina</taxon>
    </lineage>
</organism>
<feature type="signal peptide" evidence="2">
    <location>
        <begin position="1"/>
        <end position="19"/>
    </location>
</feature>
<evidence type="ECO:0000259" key="3">
    <source>
        <dbReference type="Pfam" id="PF13505"/>
    </source>
</evidence>
<dbReference type="eggNOG" id="ENOG5031JXK">
    <property type="taxonomic scope" value="Bacteria"/>
</dbReference>
<dbReference type="RefSeq" id="WP_034238106.1">
    <property type="nucleotide sequence ID" value="NZ_AQRA01000001.1"/>
</dbReference>
<dbReference type="AlphaFoldDB" id="A0A023C013"/>